<organism evidence="3 4">
    <name type="scientific">Romboutsia sedimentorum</name>
    <dbReference type="NCBI Taxonomy" id="1368474"/>
    <lineage>
        <taxon>Bacteria</taxon>
        <taxon>Bacillati</taxon>
        <taxon>Bacillota</taxon>
        <taxon>Clostridia</taxon>
        <taxon>Peptostreptococcales</taxon>
        <taxon>Peptostreptococcaceae</taxon>
        <taxon>Romboutsia</taxon>
    </lineage>
</organism>
<dbReference type="PANTHER" id="PTHR15454">
    <property type="entry name" value="NISCHARIN RELATED"/>
    <property type="match status" value="1"/>
</dbReference>
<keyword evidence="4" id="KW-1185">Reference proteome</keyword>
<sequence>MIKNLKSNWIDTHLRFVLASLFKKKPSEITKDFLKTLKEIDLSDSGIINLEGIQYATNLNSLNLSKNEIFDASLLSELNELRNLELSENNIEDITFLSKLKNIKSVGLDSNNISFVSEINNLNNLVLINLSNNNIKDLSFISTLHSKNVKVIASEQCVILNPISINYGDDYLFESPIYWNNETKVSLDNIQVKGIYDYVKTNKRPSFLYSISKIIIKNIHSECILKADFYHEVSFLKSGILSGVLIQPINIKFTCSQFNILKINKENTLGSIYGKIEIESTTQDVFENELFLKNNLLTMINADGEKISCLTNKKGEYKFSNLKKGRYTILFPFLAKFKYVTPSLHICNLKEGENLAVNSTLIKK</sequence>
<dbReference type="PANTHER" id="PTHR15454:SF56">
    <property type="entry name" value="PROTEIN PHOSPHATASE 1 REGULATORY SUBUNIT 7-RELATED"/>
    <property type="match status" value="1"/>
</dbReference>
<dbReference type="Proteomes" id="UP001301012">
    <property type="component" value="Unassembled WGS sequence"/>
</dbReference>
<dbReference type="SUPFAM" id="SSF49478">
    <property type="entry name" value="Cna protein B-type domain"/>
    <property type="match status" value="1"/>
</dbReference>
<dbReference type="EMBL" id="JASKYM010000001">
    <property type="protein sequence ID" value="MDK2561938.1"/>
    <property type="molecule type" value="Genomic_DNA"/>
</dbReference>
<comment type="caution">
    <text evidence="3">The sequence shown here is derived from an EMBL/GenBank/DDBJ whole genome shotgun (WGS) entry which is preliminary data.</text>
</comment>
<evidence type="ECO:0000313" key="3">
    <source>
        <dbReference type="EMBL" id="MDK2561938.1"/>
    </source>
</evidence>
<dbReference type="Gene3D" id="2.60.40.10">
    <property type="entry name" value="Immunoglobulins"/>
    <property type="match status" value="1"/>
</dbReference>
<dbReference type="SUPFAM" id="SSF52075">
    <property type="entry name" value="Outer arm dynein light chain 1"/>
    <property type="match status" value="1"/>
</dbReference>
<name>A0ABT7E799_9FIRM</name>
<gene>
    <name evidence="3" type="ORF">QOZ84_00125</name>
</gene>
<dbReference type="InterPro" id="IPR032675">
    <property type="entry name" value="LRR_dom_sf"/>
</dbReference>
<dbReference type="RefSeq" id="WP_284130932.1">
    <property type="nucleotide sequence ID" value="NZ_JASKYM010000001.1"/>
</dbReference>
<dbReference type="InterPro" id="IPR013783">
    <property type="entry name" value="Ig-like_fold"/>
</dbReference>
<keyword evidence="1" id="KW-0433">Leucine-rich repeat</keyword>
<dbReference type="PROSITE" id="PS51450">
    <property type="entry name" value="LRR"/>
    <property type="match status" value="3"/>
</dbReference>
<dbReference type="InterPro" id="IPR001611">
    <property type="entry name" value="Leu-rich_rpt"/>
</dbReference>
<evidence type="ECO:0000256" key="1">
    <source>
        <dbReference type="ARBA" id="ARBA00022614"/>
    </source>
</evidence>
<accession>A0ABT7E799</accession>
<keyword evidence="2" id="KW-0677">Repeat</keyword>
<proteinExistence type="predicted"/>
<evidence type="ECO:0000313" key="4">
    <source>
        <dbReference type="Proteomes" id="UP001301012"/>
    </source>
</evidence>
<protein>
    <recommendedName>
        <fullName evidence="5">Leucine-rich repeat domain-containing protein</fullName>
    </recommendedName>
</protein>
<evidence type="ECO:0008006" key="5">
    <source>
        <dbReference type="Google" id="ProtNLM"/>
    </source>
</evidence>
<dbReference type="Gene3D" id="3.80.10.10">
    <property type="entry name" value="Ribonuclease Inhibitor"/>
    <property type="match status" value="1"/>
</dbReference>
<evidence type="ECO:0000256" key="2">
    <source>
        <dbReference type="ARBA" id="ARBA00022737"/>
    </source>
</evidence>
<reference evidence="3 4" key="1">
    <citation type="submission" date="2023-05" db="EMBL/GenBank/DDBJ databases">
        <title>Rombocin, a short stable natural nisin variant, displays selective antimicrobial activity against Listeria monocytogenes and employs dual mode of action to kill target bacterial strains.</title>
        <authorList>
            <person name="Wambui J."/>
            <person name="Stephan R."/>
            <person name="Kuipers O.P."/>
        </authorList>
    </citation>
    <scope>NUCLEOTIDE SEQUENCE [LARGE SCALE GENOMIC DNA]</scope>
    <source>
        <strain evidence="3 4">RC002</strain>
    </source>
</reference>